<accession>A0ABS5ZQ77</accession>
<proteinExistence type="inferred from homology"/>
<evidence type="ECO:0000259" key="6">
    <source>
        <dbReference type="Pfam" id="PF08281"/>
    </source>
</evidence>
<keyword evidence="8" id="KW-1185">Reference proteome</keyword>
<dbReference type="Proteomes" id="UP001197028">
    <property type="component" value="Unassembled WGS sequence"/>
</dbReference>
<dbReference type="SUPFAM" id="SSF88659">
    <property type="entry name" value="Sigma3 and sigma4 domains of RNA polymerase sigma factors"/>
    <property type="match status" value="1"/>
</dbReference>
<evidence type="ECO:0000313" key="7">
    <source>
        <dbReference type="EMBL" id="MBU2738761.1"/>
    </source>
</evidence>
<protein>
    <submittedName>
        <fullName evidence="7">Sigma-70 family RNA polymerase sigma factor</fullName>
    </submittedName>
</protein>
<dbReference type="Pfam" id="PF04542">
    <property type="entry name" value="Sigma70_r2"/>
    <property type="match status" value="1"/>
</dbReference>
<dbReference type="InterPro" id="IPR013324">
    <property type="entry name" value="RNA_pol_sigma_r3/r4-like"/>
</dbReference>
<comment type="similarity">
    <text evidence="1">Belongs to the sigma-70 factor family. ECF subfamily.</text>
</comment>
<dbReference type="NCBIfam" id="TIGR02937">
    <property type="entry name" value="sigma70-ECF"/>
    <property type="match status" value="1"/>
</dbReference>
<organism evidence="7 8">
    <name type="scientific">Acidithiobacillus concretivorus</name>
    <dbReference type="NCBI Taxonomy" id="3063952"/>
    <lineage>
        <taxon>Bacteria</taxon>
        <taxon>Pseudomonadati</taxon>
        <taxon>Pseudomonadota</taxon>
        <taxon>Acidithiobacillia</taxon>
        <taxon>Acidithiobacillales</taxon>
        <taxon>Acidithiobacillaceae</taxon>
        <taxon>Acidithiobacillus</taxon>
    </lineage>
</organism>
<evidence type="ECO:0000256" key="3">
    <source>
        <dbReference type="ARBA" id="ARBA00023082"/>
    </source>
</evidence>
<keyword evidence="2" id="KW-0805">Transcription regulation</keyword>
<dbReference type="InterPro" id="IPR036388">
    <property type="entry name" value="WH-like_DNA-bd_sf"/>
</dbReference>
<keyword evidence="4" id="KW-0804">Transcription</keyword>
<comment type="caution">
    <text evidence="7">The sequence shown here is derived from an EMBL/GenBank/DDBJ whole genome shotgun (WGS) entry which is preliminary data.</text>
</comment>
<sequence>MVPEVAELEKLLQKVALADQQAFRDFYDATAAHLFPVALRILREQGRAADCLQDAFVKIWLKAGEYQAGRGAPMAWAAAIVRYQAIDELRRLPKDQPGWEDENWEQWGEQEFPADPRMASEKQLLLDCLEQLPSDQRQAISQAFYRAASYDEVARFAGEALGTVKSWIRRGLLSLRDCLHHESE</sequence>
<dbReference type="Gene3D" id="1.10.1740.10">
    <property type="match status" value="1"/>
</dbReference>
<name>A0ABS5ZQ77_9PROT</name>
<dbReference type="CDD" id="cd06171">
    <property type="entry name" value="Sigma70_r4"/>
    <property type="match status" value="1"/>
</dbReference>
<feature type="domain" description="RNA polymerase sigma factor 70 region 4 type 2" evidence="6">
    <location>
        <begin position="123"/>
        <end position="174"/>
    </location>
</feature>
<evidence type="ECO:0000313" key="8">
    <source>
        <dbReference type="Proteomes" id="UP001197028"/>
    </source>
</evidence>
<reference evidence="7 8" key="1">
    <citation type="journal article" date="2021" name="ISME J.">
        <title>Genomic evolution of the class Acidithiobacillia: deep-branching Proteobacteria living in extreme acidic conditions.</title>
        <authorList>
            <person name="Moya-Beltran A."/>
            <person name="Beard S."/>
            <person name="Rojas-Villalobos C."/>
            <person name="Issotta F."/>
            <person name="Gallardo Y."/>
            <person name="Ulloa R."/>
            <person name="Giaveno A."/>
            <person name="Degli Esposti M."/>
            <person name="Johnson D.B."/>
            <person name="Quatrini R."/>
        </authorList>
    </citation>
    <scope>NUCLEOTIDE SEQUENCE [LARGE SCALE GENOMIC DNA]</scope>
    <source>
        <strain evidence="7 8">ATCC 19703</strain>
    </source>
</reference>
<dbReference type="Pfam" id="PF08281">
    <property type="entry name" value="Sigma70_r4_2"/>
    <property type="match status" value="1"/>
</dbReference>
<keyword evidence="3" id="KW-0731">Sigma factor</keyword>
<dbReference type="InterPro" id="IPR039425">
    <property type="entry name" value="RNA_pol_sigma-70-like"/>
</dbReference>
<dbReference type="InterPro" id="IPR013325">
    <property type="entry name" value="RNA_pol_sigma_r2"/>
</dbReference>
<evidence type="ECO:0000256" key="1">
    <source>
        <dbReference type="ARBA" id="ARBA00010641"/>
    </source>
</evidence>
<dbReference type="InterPro" id="IPR014284">
    <property type="entry name" value="RNA_pol_sigma-70_dom"/>
</dbReference>
<dbReference type="EMBL" id="JABELD010000057">
    <property type="protein sequence ID" value="MBU2738761.1"/>
    <property type="molecule type" value="Genomic_DNA"/>
</dbReference>
<evidence type="ECO:0000256" key="2">
    <source>
        <dbReference type="ARBA" id="ARBA00023015"/>
    </source>
</evidence>
<feature type="domain" description="RNA polymerase sigma-70 region 2" evidence="5">
    <location>
        <begin position="27"/>
        <end position="91"/>
    </location>
</feature>
<evidence type="ECO:0000256" key="4">
    <source>
        <dbReference type="ARBA" id="ARBA00023163"/>
    </source>
</evidence>
<dbReference type="InterPro" id="IPR013249">
    <property type="entry name" value="RNA_pol_sigma70_r4_t2"/>
</dbReference>
<dbReference type="Gene3D" id="1.10.10.10">
    <property type="entry name" value="Winged helix-like DNA-binding domain superfamily/Winged helix DNA-binding domain"/>
    <property type="match status" value="1"/>
</dbReference>
<evidence type="ECO:0000259" key="5">
    <source>
        <dbReference type="Pfam" id="PF04542"/>
    </source>
</evidence>
<gene>
    <name evidence="7" type="ORF">HJG40_08170</name>
</gene>
<dbReference type="InterPro" id="IPR007627">
    <property type="entry name" value="RNA_pol_sigma70_r2"/>
</dbReference>
<dbReference type="PANTHER" id="PTHR43133:SF62">
    <property type="entry name" value="RNA POLYMERASE SIGMA FACTOR SIGZ"/>
    <property type="match status" value="1"/>
</dbReference>
<dbReference type="SUPFAM" id="SSF88946">
    <property type="entry name" value="Sigma2 domain of RNA polymerase sigma factors"/>
    <property type="match status" value="1"/>
</dbReference>
<dbReference type="PANTHER" id="PTHR43133">
    <property type="entry name" value="RNA POLYMERASE ECF-TYPE SIGMA FACTO"/>
    <property type="match status" value="1"/>
</dbReference>